<reference evidence="2 3" key="1">
    <citation type="submission" date="2024-05" db="EMBL/GenBank/DDBJ databases">
        <title>Haplotype-resolved chromosome-level genome assembly of Huyou (Citrus changshanensis).</title>
        <authorList>
            <person name="Miao C."/>
            <person name="Chen W."/>
            <person name="Wu Y."/>
            <person name="Wang L."/>
            <person name="Zhao S."/>
            <person name="Grierson D."/>
            <person name="Xu C."/>
            <person name="Chen K."/>
        </authorList>
    </citation>
    <scope>NUCLEOTIDE SEQUENCE [LARGE SCALE GENOMIC DNA]</scope>
    <source>
        <strain evidence="2">01-14</strain>
        <tissue evidence="2">Leaf</tissue>
    </source>
</reference>
<sequence>MNNFGDDISSANKSAPSQAENAHSSSANKYKKRKNKDRDTGDMYSSVKAMAESMTKMIPKLDGLINVLFTQDKEVADLLAKVFDEMLKIDGLGEVQKMKATNMFVAKPELLRVFFNIPSSMKK</sequence>
<keyword evidence="3" id="KW-1185">Reference proteome</keyword>
<gene>
    <name evidence="2" type="ORF">WN944_004387</name>
</gene>
<feature type="region of interest" description="Disordered" evidence="1">
    <location>
        <begin position="1"/>
        <end position="44"/>
    </location>
</feature>
<evidence type="ECO:0000313" key="2">
    <source>
        <dbReference type="EMBL" id="KAK9193690.1"/>
    </source>
</evidence>
<dbReference type="Proteomes" id="UP001428341">
    <property type="component" value="Unassembled WGS sequence"/>
</dbReference>
<dbReference type="EMBL" id="JBCGBO010000006">
    <property type="protein sequence ID" value="KAK9193690.1"/>
    <property type="molecule type" value="Genomic_DNA"/>
</dbReference>
<organism evidence="2 3">
    <name type="scientific">Citrus x changshan-huyou</name>
    <dbReference type="NCBI Taxonomy" id="2935761"/>
    <lineage>
        <taxon>Eukaryota</taxon>
        <taxon>Viridiplantae</taxon>
        <taxon>Streptophyta</taxon>
        <taxon>Embryophyta</taxon>
        <taxon>Tracheophyta</taxon>
        <taxon>Spermatophyta</taxon>
        <taxon>Magnoliopsida</taxon>
        <taxon>eudicotyledons</taxon>
        <taxon>Gunneridae</taxon>
        <taxon>Pentapetalae</taxon>
        <taxon>rosids</taxon>
        <taxon>malvids</taxon>
        <taxon>Sapindales</taxon>
        <taxon>Rutaceae</taxon>
        <taxon>Aurantioideae</taxon>
        <taxon>Citrus</taxon>
    </lineage>
</organism>
<comment type="caution">
    <text evidence="2">The sequence shown here is derived from an EMBL/GenBank/DDBJ whole genome shotgun (WGS) entry which is preliminary data.</text>
</comment>
<proteinExistence type="predicted"/>
<dbReference type="AlphaFoldDB" id="A0AAP0M0A2"/>
<accession>A0AAP0M0A2</accession>
<name>A0AAP0M0A2_9ROSI</name>
<feature type="compositionally biased region" description="Polar residues" evidence="1">
    <location>
        <begin position="1"/>
        <end position="27"/>
    </location>
</feature>
<evidence type="ECO:0000256" key="1">
    <source>
        <dbReference type="SAM" id="MobiDB-lite"/>
    </source>
</evidence>
<evidence type="ECO:0000313" key="3">
    <source>
        <dbReference type="Proteomes" id="UP001428341"/>
    </source>
</evidence>
<protein>
    <submittedName>
        <fullName evidence="2">Uncharacterized protein</fullName>
    </submittedName>
</protein>